<accession>A0A151IWR1</accession>
<feature type="region of interest" description="Disordered" evidence="1">
    <location>
        <begin position="117"/>
        <end position="189"/>
    </location>
</feature>
<gene>
    <name evidence="2" type="ORF">ALC57_15576</name>
</gene>
<reference evidence="2 3" key="1">
    <citation type="submission" date="2015-09" db="EMBL/GenBank/DDBJ databases">
        <title>Trachymyrmex cornetzi WGS genome.</title>
        <authorList>
            <person name="Nygaard S."/>
            <person name="Hu H."/>
            <person name="Boomsma J."/>
            <person name="Zhang G."/>
        </authorList>
    </citation>
    <scope>NUCLEOTIDE SEQUENCE [LARGE SCALE GENOMIC DNA]</scope>
    <source>
        <strain evidence="2">Tcor2-1</strain>
        <tissue evidence="2">Whole body</tissue>
    </source>
</reference>
<evidence type="ECO:0000256" key="1">
    <source>
        <dbReference type="SAM" id="MobiDB-lite"/>
    </source>
</evidence>
<protein>
    <submittedName>
        <fullName evidence="2">Uncharacterized protein</fullName>
    </submittedName>
</protein>
<name>A0A151IWR1_9HYME</name>
<proteinExistence type="predicted"/>
<sequence length="214" mass="22388">MRQVVVLEPAGSVLVIRQTSLGGGGVATTGNVNSSPTGTNDTHTLVNHATVSTIASNDHNQNRIVVVRSSTSSTCMTSSADNHVSTNGNSNININTNINGNPGGISCKPSSKVGIGGGACKPNERNDHLRNEHKNQEGVTNSNETNPAAGCRPRTSKEAAHENIVSDRKLDSVDPISLPHENGGTGTERNLTKVSTHHDGNGNCTQTALEFYTE</sequence>
<dbReference type="AlphaFoldDB" id="A0A151IWR1"/>
<evidence type="ECO:0000313" key="3">
    <source>
        <dbReference type="Proteomes" id="UP000078492"/>
    </source>
</evidence>
<keyword evidence="3" id="KW-1185">Reference proteome</keyword>
<dbReference type="EMBL" id="KQ980846">
    <property type="protein sequence ID" value="KYN12258.1"/>
    <property type="molecule type" value="Genomic_DNA"/>
</dbReference>
<feature type="compositionally biased region" description="Basic and acidic residues" evidence="1">
    <location>
        <begin position="155"/>
        <end position="172"/>
    </location>
</feature>
<organism evidence="2 3">
    <name type="scientific">Trachymyrmex cornetzi</name>
    <dbReference type="NCBI Taxonomy" id="471704"/>
    <lineage>
        <taxon>Eukaryota</taxon>
        <taxon>Metazoa</taxon>
        <taxon>Ecdysozoa</taxon>
        <taxon>Arthropoda</taxon>
        <taxon>Hexapoda</taxon>
        <taxon>Insecta</taxon>
        <taxon>Pterygota</taxon>
        <taxon>Neoptera</taxon>
        <taxon>Endopterygota</taxon>
        <taxon>Hymenoptera</taxon>
        <taxon>Apocrita</taxon>
        <taxon>Aculeata</taxon>
        <taxon>Formicoidea</taxon>
        <taxon>Formicidae</taxon>
        <taxon>Myrmicinae</taxon>
        <taxon>Trachymyrmex</taxon>
    </lineage>
</organism>
<evidence type="ECO:0000313" key="2">
    <source>
        <dbReference type="EMBL" id="KYN12258.1"/>
    </source>
</evidence>
<dbReference type="STRING" id="471704.A0A151IWR1"/>
<feature type="compositionally biased region" description="Polar residues" evidence="1">
    <location>
        <begin position="137"/>
        <end position="146"/>
    </location>
</feature>
<feature type="compositionally biased region" description="Basic and acidic residues" evidence="1">
    <location>
        <begin position="122"/>
        <end position="136"/>
    </location>
</feature>
<dbReference type="Proteomes" id="UP000078492">
    <property type="component" value="Unassembled WGS sequence"/>
</dbReference>